<evidence type="ECO:0000256" key="1">
    <source>
        <dbReference type="ARBA" id="ARBA00006890"/>
    </source>
</evidence>
<protein>
    <recommendedName>
        <fullName evidence="2">UTP--glucose-1-phosphate uridylyltransferase</fullName>
        <ecNumber evidence="2">2.7.7.9</ecNumber>
    </recommendedName>
</protein>
<dbReference type="InterPro" id="IPR029044">
    <property type="entry name" value="Nucleotide-diphossugar_trans"/>
</dbReference>
<evidence type="ECO:0000313" key="7">
    <source>
        <dbReference type="EMBL" id="PJE75936.1"/>
    </source>
</evidence>
<dbReference type="EC" id="2.7.7.9" evidence="2"/>
<keyword evidence="4 7" id="KW-0548">Nucleotidyltransferase</keyword>
<dbReference type="EMBL" id="PFET01000008">
    <property type="protein sequence ID" value="PJE75936.1"/>
    <property type="molecule type" value="Genomic_DNA"/>
</dbReference>
<accession>A0A2M8LEX1</accession>
<feature type="domain" description="Nucleotidyl transferase" evidence="6">
    <location>
        <begin position="6"/>
        <end position="266"/>
    </location>
</feature>
<evidence type="ECO:0000256" key="4">
    <source>
        <dbReference type="ARBA" id="ARBA00022695"/>
    </source>
</evidence>
<dbReference type="AlphaFoldDB" id="A0A2M8LEX1"/>
<dbReference type="SUPFAM" id="SSF53448">
    <property type="entry name" value="Nucleotide-diphospho-sugar transferases"/>
    <property type="match status" value="1"/>
</dbReference>
<dbReference type="InterPro" id="IPR005771">
    <property type="entry name" value="GalU_uridylyltTrfase_bac/arc"/>
</dbReference>
<comment type="caution">
    <text evidence="7">The sequence shown here is derived from an EMBL/GenBank/DDBJ whole genome shotgun (WGS) entry which is preliminary data.</text>
</comment>
<sequence length="286" mass="32193">MQQITKAVIPAAGFGTRFLPATKAQPKEMLTLVDKPVIQYVVEEAVASGIKDIIIITGQSKRAIEDHFDRNLELETRLRHDNKRKALKEIQRLARFANFIYIRQPEPLGDGHAILEAYNLLKNEPFAMLYGDEIIQSKTPCLAEVIKIYEEFSAPVITVSKIPRQQVSRFGIIGGEQIRPNLHLVNQFIEKPSLEIAPSRLANIGRAIITPNLLKTLKGIKVKKGSELRIADAFARYQKNHPLYAYTHSGKRLDCGDKLGFLKATVDMGLAHPELKGAFRSYLKRV</sequence>
<dbReference type="Proteomes" id="UP000231152">
    <property type="component" value="Unassembled WGS sequence"/>
</dbReference>
<evidence type="ECO:0000256" key="2">
    <source>
        <dbReference type="ARBA" id="ARBA00012415"/>
    </source>
</evidence>
<organism evidence="7 8">
    <name type="scientific">Candidatus Uhrbacteria bacterium CG10_big_fil_rev_8_21_14_0_10_48_11</name>
    <dbReference type="NCBI Taxonomy" id="1975037"/>
    <lineage>
        <taxon>Bacteria</taxon>
        <taxon>Candidatus Uhriibacteriota</taxon>
    </lineage>
</organism>
<keyword evidence="3 7" id="KW-0808">Transferase</keyword>
<evidence type="ECO:0000259" key="6">
    <source>
        <dbReference type="Pfam" id="PF00483"/>
    </source>
</evidence>
<proteinExistence type="inferred from homology"/>
<reference evidence="7 8" key="1">
    <citation type="submission" date="2017-09" db="EMBL/GenBank/DDBJ databases">
        <title>Depth-based differentiation of microbial function through sediment-hosted aquifers and enrichment of novel symbionts in the deep terrestrial subsurface.</title>
        <authorList>
            <person name="Probst A.J."/>
            <person name="Ladd B."/>
            <person name="Jarett J.K."/>
            <person name="Geller-Mcgrath D.E."/>
            <person name="Sieber C.M."/>
            <person name="Emerson J.B."/>
            <person name="Anantharaman K."/>
            <person name="Thomas B.C."/>
            <person name="Malmstrom R."/>
            <person name="Stieglmeier M."/>
            <person name="Klingl A."/>
            <person name="Woyke T."/>
            <person name="Ryan C.M."/>
            <person name="Banfield J.F."/>
        </authorList>
    </citation>
    <scope>NUCLEOTIDE SEQUENCE [LARGE SCALE GENOMIC DNA]</scope>
    <source>
        <strain evidence="7">CG10_big_fil_rev_8_21_14_0_10_48_11</strain>
    </source>
</reference>
<dbReference type="Pfam" id="PF00483">
    <property type="entry name" value="NTP_transferase"/>
    <property type="match status" value="1"/>
</dbReference>
<dbReference type="CDD" id="cd02541">
    <property type="entry name" value="UGPase_prokaryotic"/>
    <property type="match status" value="1"/>
</dbReference>
<comment type="similarity">
    <text evidence="1">Belongs to the UDPGP type 2 family.</text>
</comment>
<dbReference type="InterPro" id="IPR005835">
    <property type="entry name" value="NTP_transferase_dom"/>
</dbReference>
<dbReference type="Gene3D" id="3.90.550.10">
    <property type="entry name" value="Spore Coat Polysaccharide Biosynthesis Protein SpsA, Chain A"/>
    <property type="match status" value="1"/>
</dbReference>
<evidence type="ECO:0000256" key="5">
    <source>
        <dbReference type="ARBA" id="ARBA00048128"/>
    </source>
</evidence>
<evidence type="ECO:0000256" key="3">
    <source>
        <dbReference type="ARBA" id="ARBA00022679"/>
    </source>
</evidence>
<dbReference type="GO" id="GO:0003983">
    <property type="term" value="F:UTP:glucose-1-phosphate uridylyltransferase activity"/>
    <property type="evidence" value="ECO:0007669"/>
    <property type="project" value="UniProtKB-EC"/>
</dbReference>
<comment type="catalytic activity">
    <reaction evidence="5">
        <text>alpha-D-glucose 1-phosphate + UTP + H(+) = UDP-alpha-D-glucose + diphosphate</text>
        <dbReference type="Rhea" id="RHEA:19889"/>
        <dbReference type="ChEBI" id="CHEBI:15378"/>
        <dbReference type="ChEBI" id="CHEBI:33019"/>
        <dbReference type="ChEBI" id="CHEBI:46398"/>
        <dbReference type="ChEBI" id="CHEBI:58601"/>
        <dbReference type="ChEBI" id="CHEBI:58885"/>
        <dbReference type="EC" id="2.7.7.9"/>
    </reaction>
</comment>
<gene>
    <name evidence="7" type="ORF">COV04_02150</name>
</gene>
<dbReference type="GO" id="GO:0006011">
    <property type="term" value="P:UDP-alpha-D-glucose metabolic process"/>
    <property type="evidence" value="ECO:0007669"/>
    <property type="project" value="InterPro"/>
</dbReference>
<dbReference type="PANTHER" id="PTHR43197:SF1">
    <property type="entry name" value="UTP--GLUCOSE-1-PHOSPHATE URIDYLYLTRANSFERASE"/>
    <property type="match status" value="1"/>
</dbReference>
<name>A0A2M8LEX1_9BACT</name>
<dbReference type="PANTHER" id="PTHR43197">
    <property type="entry name" value="UTP--GLUCOSE-1-PHOSPHATE URIDYLYLTRANSFERASE"/>
    <property type="match status" value="1"/>
</dbReference>
<evidence type="ECO:0000313" key="8">
    <source>
        <dbReference type="Proteomes" id="UP000231152"/>
    </source>
</evidence>